<dbReference type="GO" id="GO:2000145">
    <property type="term" value="P:regulation of cell motility"/>
    <property type="evidence" value="ECO:0007669"/>
    <property type="project" value="Ensembl"/>
</dbReference>
<evidence type="ECO:0000256" key="31">
    <source>
        <dbReference type="ARBA" id="ARBA00023306"/>
    </source>
</evidence>
<evidence type="ECO:0000256" key="17">
    <source>
        <dbReference type="ARBA" id="ARBA00022741"/>
    </source>
</evidence>
<reference evidence="45" key="2">
    <citation type="submission" date="2025-08" db="UniProtKB">
        <authorList>
            <consortium name="Ensembl"/>
        </authorList>
    </citation>
    <scope>IDENTIFICATION</scope>
</reference>
<keyword evidence="13" id="KW-0132">Cell division</keyword>
<dbReference type="InterPro" id="IPR017892">
    <property type="entry name" value="Pkinase_C"/>
</dbReference>
<dbReference type="GO" id="GO:0030496">
    <property type="term" value="C:midbody"/>
    <property type="evidence" value="ECO:0007669"/>
    <property type="project" value="UniProtKB-SubCell"/>
</dbReference>
<evidence type="ECO:0000256" key="10">
    <source>
        <dbReference type="ARBA" id="ARBA00022490"/>
    </source>
</evidence>
<dbReference type="Gene3D" id="3.30.200.20">
    <property type="entry name" value="Phosphorylase Kinase, domain 1"/>
    <property type="match status" value="1"/>
</dbReference>
<feature type="compositionally biased region" description="Polar residues" evidence="41">
    <location>
        <begin position="133"/>
        <end position="144"/>
    </location>
</feature>
<dbReference type="GO" id="GO:0032467">
    <property type="term" value="P:positive regulation of cytokinesis"/>
    <property type="evidence" value="ECO:0007669"/>
    <property type="project" value="Ensembl"/>
</dbReference>
<evidence type="ECO:0000256" key="29">
    <source>
        <dbReference type="ARBA" id="ARBA00023242"/>
    </source>
</evidence>
<dbReference type="CDD" id="cd08687">
    <property type="entry name" value="C2_PKN-like"/>
    <property type="match status" value="1"/>
</dbReference>
<keyword evidence="29" id="KW-0539">Nucleus</keyword>
<comment type="catalytic activity">
    <reaction evidence="32">
        <text>L-threonyl-[protein] + ATP = O-phospho-L-threonyl-[protein] + ADP + H(+)</text>
        <dbReference type="Rhea" id="RHEA:46608"/>
        <dbReference type="Rhea" id="RHEA-COMP:11060"/>
        <dbReference type="Rhea" id="RHEA-COMP:11605"/>
        <dbReference type="ChEBI" id="CHEBI:15378"/>
        <dbReference type="ChEBI" id="CHEBI:30013"/>
        <dbReference type="ChEBI" id="CHEBI:30616"/>
        <dbReference type="ChEBI" id="CHEBI:61977"/>
        <dbReference type="ChEBI" id="CHEBI:456216"/>
        <dbReference type="EC" id="2.7.11.13"/>
    </reaction>
</comment>
<keyword evidence="12" id="KW-0597">Phosphoprotein</keyword>
<evidence type="ECO:0000256" key="19">
    <source>
        <dbReference type="ARBA" id="ARBA00022794"/>
    </source>
</evidence>
<protein>
    <recommendedName>
        <fullName evidence="34">Serine/threonine-protein kinase N2</fullName>
        <ecNumber evidence="9">2.7.11.13</ecNumber>
    </recommendedName>
    <alternativeName>
        <fullName evidence="37">PKN gamma</fullName>
    </alternativeName>
    <alternativeName>
        <fullName evidence="35">Protein kinase C-like 2</fullName>
    </alternativeName>
    <alternativeName>
        <fullName evidence="36">Protein-kinase C-related kinase 2</fullName>
    </alternativeName>
</protein>
<feature type="domain" description="Protein kinase" evidence="42">
    <location>
        <begin position="664"/>
        <end position="923"/>
    </location>
</feature>
<dbReference type="GO" id="GO:0043296">
    <property type="term" value="C:apical junction complex"/>
    <property type="evidence" value="ECO:0007669"/>
    <property type="project" value="Ensembl"/>
</dbReference>
<evidence type="ECO:0000256" key="15">
    <source>
        <dbReference type="ARBA" id="ARBA00022703"/>
    </source>
</evidence>
<evidence type="ECO:0000256" key="37">
    <source>
        <dbReference type="ARBA" id="ARBA00081276"/>
    </source>
</evidence>
<dbReference type="InterPro" id="IPR000961">
    <property type="entry name" value="AGC-kinase_C"/>
</dbReference>
<evidence type="ECO:0000256" key="40">
    <source>
        <dbReference type="SAM" id="Coils"/>
    </source>
</evidence>
<dbReference type="CDD" id="cd05589">
    <property type="entry name" value="STKc_PKN"/>
    <property type="match status" value="1"/>
</dbReference>
<evidence type="ECO:0000256" key="36">
    <source>
        <dbReference type="ARBA" id="ARBA00080561"/>
    </source>
</evidence>
<dbReference type="GO" id="GO:0045070">
    <property type="term" value="P:positive regulation of viral genome replication"/>
    <property type="evidence" value="ECO:0007669"/>
    <property type="project" value="Ensembl"/>
</dbReference>
<dbReference type="PROSITE" id="PS51860">
    <property type="entry name" value="REM_1"/>
    <property type="match status" value="3"/>
</dbReference>
<evidence type="ECO:0000256" key="27">
    <source>
        <dbReference type="ARBA" id="ARBA00023163"/>
    </source>
</evidence>
<dbReference type="InterPro" id="IPR017441">
    <property type="entry name" value="Protein_kinase_ATP_BS"/>
</dbReference>
<dbReference type="GO" id="GO:0005829">
    <property type="term" value="C:cytosol"/>
    <property type="evidence" value="ECO:0007669"/>
    <property type="project" value="Ensembl"/>
</dbReference>
<dbReference type="InterPro" id="IPR011009">
    <property type="entry name" value="Kinase-like_dom_sf"/>
</dbReference>
<evidence type="ECO:0000256" key="24">
    <source>
        <dbReference type="ARBA" id="ARBA00023015"/>
    </source>
</evidence>
<keyword evidence="31" id="KW-0131">Cell cycle</keyword>
<evidence type="ECO:0000256" key="34">
    <source>
        <dbReference type="ARBA" id="ARBA00072339"/>
    </source>
</evidence>
<evidence type="ECO:0000256" key="38">
    <source>
        <dbReference type="PROSITE-ProRule" id="PRU01207"/>
    </source>
</evidence>
<dbReference type="Pfam" id="PF02185">
    <property type="entry name" value="HR1"/>
    <property type="match status" value="3"/>
</dbReference>
<evidence type="ECO:0000256" key="1">
    <source>
        <dbReference type="ARBA" id="ARBA00004123"/>
    </source>
</evidence>
<keyword evidence="19" id="KW-0970">Cilium biogenesis/degradation</keyword>
<keyword evidence="18" id="KW-0418">Kinase</keyword>
<dbReference type="InterPro" id="IPR000008">
    <property type="entry name" value="C2_dom"/>
</dbReference>
<feature type="domain" description="AGC-kinase C-terminal" evidence="43">
    <location>
        <begin position="924"/>
        <end position="991"/>
    </location>
</feature>
<dbReference type="GO" id="GO:0032154">
    <property type="term" value="C:cleavage furrow"/>
    <property type="evidence" value="ECO:0007669"/>
    <property type="project" value="UniProtKB-SubCell"/>
</dbReference>
<evidence type="ECO:0000256" key="26">
    <source>
        <dbReference type="ARBA" id="ARBA00023136"/>
    </source>
</evidence>
<keyword evidence="23" id="KW-0007">Acetylation</keyword>
<evidence type="ECO:0000259" key="42">
    <source>
        <dbReference type="PROSITE" id="PS50011"/>
    </source>
</evidence>
<dbReference type="GO" id="GO:0042826">
    <property type="term" value="F:histone deacetylase binding"/>
    <property type="evidence" value="ECO:0007669"/>
    <property type="project" value="Ensembl"/>
</dbReference>
<dbReference type="GO" id="GO:0035556">
    <property type="term" value="P:intracellular signal transduction"/>
    <property type="evidence" value="ECO:0000318"/>
    <property type="project" value="GO_Central"/>
</dbReference>
<feature type="region of interest" description="Disordered" evidence="41">
    <location>
        <begin position="577"/>
        <end position="611"/>
    </location>
</feature>
<evidence type="ECO:0000256" key="28">
    <source>
        <dbReference type="ARBA" id="ARBA00023212"/>
    </source>
</evidence>
<accession>A0A803TFE9</accession>
<evidence type="ECO:0000256" key="33">
    <source>
        <dbReference type="ARBA" id="ARBA00047470"/>
    </source>
</evidence>
<dbReference type="GO" id="GO:0010631">
    <property type="term" value="P:epithelial cell migration"/>
    <property type="evidence" value="ECO:0007669"/>
    <property type="project" value="Ensembl"/>
</dbReference>
<dbReference type="SMART" id="SM00742">
    <property type="entry name" value="Hr1"/>
    <property type="match status" value="3"/>
</dbReference>
<dbReference type="Gene3D" id="1.10.510.10">
    <property type="entry name" value="Transferase(Phosphotransferase) domain 1"/>
    <property type="match status" value="1"/>
</dbReference>
<comment type="similarity">
    <text evidence="8">Belongs to the protein kinase superfamily. AGC Ser/Thr protein kinase family. PKC subfamily.</text>
</comment>
<keyword evidence="10" id="KW-0963">Cytoplasm</keyword>
<dbReference type="GO" id="GO:0005813">
    <property type="term" value="C:centrosome"/>
    <property type="evidence" value="ECO:0007669"/>
    <property type="project" value="Ensembl"/>
</dbReference>
<dbReference type="SUPFAM" id="SSF56112">
    <property type="entry name" value="Protein kinase-like (PK-like)"/>
    <property type="match status" value="1"/>
</dbReference>
<keyword evidence="16" id="KW-0677">Repeat</keyword>
<dbReference type="GO" id="GO:0045931">
    <property type="term" value="P:positive regulation of mitotic cell cycle"/>
    <property type="evidence" value="ECO:0007669"/>
    <property type="project" value="Ensembl"/>
</dbReference>
<dbReference type="PROSITE" id="PS51285">
    <property type="entry name" value="AGC_KINASE_CTER"/>
    <property type="match status" value="1"/>
</dbReference>
<evidence type="ECO:0000256" key="21">
    <source>
        <dbReference type="ARBA" id="ARBA00022889"/>
    </source>
</evidence>
<dbReference type="InterPro" id="IPR000719">
    <property type="entry name" value="Prot_kinase_dom"/>
</dbReference>
<dbReference type="InterPro" id="IPR036274">
    <property type="entry name" value="HR1_rpt_sf"/>
</dbReference>
<dbReference type="InterPro" id="IPR037784">
    <property type="entry name" value="C2_PKN"/>
</dbReference>
<dbReference type="FunCoup" id="A0A803TFE9">
    <property type="interactions" value="436"/>
</dbReference>
<dbReference type="FunFam" id="1.10.287.160:FF:000003">
    <property type="entry name" value="Putative serine/threonine-protein kinase N2"/>
    <property type="match status" value="1"/>
</dbReference>
<dbReference type="GO" id="GO:0032991">
    <property type="term" value="C:protein-containing complex"/>
    <property type="evidence" value="ECO:0007669"/>
    <property type="project" value="Ensembl"/>
</dbReference>
<comment type="catalytic activity">
    <reaction evidence="33">
        <text>L-seryl-[protein] + ATP = O-phospho-L-seryl-[protein] + ADP + H(+)</text>
        <dbReference type="Rhea" id="RHEA:17989"/>
        <dbReference type="Rhea" id="RHEA-COMP:9863"/>
        <dbReference type="Rhea" id="RHEA-COMP:11604"/>
        <dbReference type="ChEBI" id="CHEBI:15378"/>
        <dbReference type="ChEBI" id="CHEBI:29999"/>
        <dbReference type="ChEBI" id="CHEBI:30616"/>
        <dbReference type="ChEBI" id="CHEBI:83421"/>
        <dbReference type="ChEBI" id="CHEBI:456216"/>
        <dbReference type="EC" id="2.7.11.13"/>
    </reaction>
</comment>
<dbReference type="SUPFAM" id="SSF49562">
    <property type="entry name" value="C2 domain (Calcium/lipid-binding domain, CaLB)"/>
    <property type="match status" value="1"/>
</dbReference>
<dbReference type="GO" id="GO:0030027">
    <property type="term" value="C:lamellipodium"/>
    <property type="evidence" value="ECO:0007669"/>
    <property type="project" value="UniProtKB-SubCell"/>
</dbReference>
<dbReference type="GO" id="GO:0006915">
    <property type="term" value="P:apoptotic process"/>
    <property type="evidence" value="ECO:0007669"/>
    <property type="project" value="UniProtKB-KW"/>
</dbReference>
<feature type="region of interest" description="Disordered" evidence="41">
    <location>
        <begin position="123"/>
        <end position="144"/>
    </location>
</feature>
<dbReference type="CDD" id="cd11622">
    <property type="entry name" value="HR1_PKN_1"/>
    <property type="match status" value="1"/>
</dbReference>
<evidence type="ECO:0000256" key="6">
    <source>
        <dbReference type="ARBA" id="ARBA00004510"/>
    </source>
</evidence>
<dbReference type="AlphaFoldDB" id="A0A803TFE9"/>
<keyword evidence="25 38" id="KW-0175">Coiled coil</keyword>
<dbReference type="SMART" id="SM00133">
    <property type="entry name" value="S_TK_X"/>
    <property type="match status" value="1"/>
</dbReference>
<evidence type="ECO:0000256" key="9">
    <source>
        <dbReference type="ARBA" id="ARBA00012429"/>
    </source>
</evidence>
<dbReference type="PROSITE" id="PS00107">
    <property type="entry name" value="PROTEIN_KINASE_ATP"/>
    <property type="match status" value="1"/>
</dbReference>
<feature type="domain" description="REM-1" evidence="44">
    <location>
        <begin position="43"/>
        <end position="119"/>
    </location>
</feature>
<feature type="compositionally biased region" description="Low complexity" evidence="41">
    <location>
        <begin position="372"/>
        <end position="382"/>
    </location>
</feature>
<keyword evidence="26" id="KW-0472">Membrane</keyword>
<dbReference type="GO" id="GO:0051301">
    <property type="term" value="P:cell division"/>
    <property type="evidence" value="ECO:0007669"/>
    <property type="project" value="UniProtKB-KW"/>
</dbReference>
<dbReference type="EC" id="2.7.11.13" evidence="9"/>
<evidence type="ECO:0000256" key="3">
    <source>
        <dbReference type="ARBA" id="ARBA00004245"/>
    </source>
</evidence>
<evidence type="ECO:0000256" key="20">
    <source>
        <dbReference type="ARBA" id="ARBA00022840"/>
    </source>
</evidence>
<sequence>MGVKAAEWNLWNQVTSRRNKHLLYLKGDVRNIMVSENVTIGQKLDYTDTMVQQKLDEVKDQIKREIRKELKIKEGAENLRKVTTDKKNLAYVDNILKKSNKKLEELHHKLQDLNAHIVVTEPEDVTDCPRTPDTPNSDPRFPTNNRLMALKKQLDIELKVKQGAENMIHMYSNGPSKDRKLLAAAQQLLQDSKTKIEVIRMQILQAVQTNELAFDNEKPVISPLELRMEELRHHFRIEYAVAEGAKNVMKLLGSGKVTDRKALSEAQARFNESSQKLDLLKYSLEQRLNELPKNHPKSSIIIEELSLVSSPTLSPRQSTISTQNQYSTLSKPAALTGTLEVRLMGCQDILENVPGRSKATSITLPGCSPSEARSSFMSRTSKSKSASSRNLLKTDDLSNEICAVLKLDNTVVDQTSWKPISNQSWDQKFTLELDRSRELEISVYWRDWRSLCAVKFLRLEDFLDNQRHGMCLYLEPQGTLFAEVTFFNPVIERRPKLQRQKKIFSKQQGKTFLRAPQMNINIATWGRLVRRAIPTVNHTGTFSPQASVPPSVPAVDTHLPELGSPTSDCPVAKLVFEPETPRTPPRASSLGEISEPSPELKAPATPSQDTGTFDFENDRNNFIPKLSSEIICETQISNSDTEYTKRETEDRRIQQRFQFSLQDFRCCAVLGRGHFGKVLLAEYKNTNEMFAIKALKKGDIVARDEVDSLMCEKRIFETVNSVRHPFLVNLFACFQTKDHVCFVMEYAAGGDLMMHIHTDVFSEPRAVFYAACVVLGLQYLHEHKIVYRDLKLDNLLLDTEGFVKIADFGLCKEGMGFGDRTSTFCGTPEFLAPEVLTETSYTRAVDWWGLGVLIYEMLVGESPFPGDDEEEVFDSIVNDEVRYPRFLSTEAISIMRRLLRRNPERRLGAGEKDAEDVKKHHFFRLIDWNALLAKKVKPPFVPVIRGREDVSNFDDEFTSEAPILTPPREPRILSEDQQDMFRDFDYIADWC</sequence>
<keyword evidence="11" id="KW-0723">Serine/threonine-protein kinase</keyword>
<evidence type="ECO:0000256" key="23">
    <source>
        <dbReference type="ARBA" id="ARBA00022990"/>
    </source>
</evidence>
<keyword evidence="27" id="KW-0804">Transcription</keyword>
<dbReference type="Gene3D" id="1.10.287.160">
    <property type="entry name" value="HR1 repeat"/>
    <property type="match status" value="3"/>
</dbReference>
<evidence type="ECO:0000256" key="32">
    <source>
        <dbReference type="ARBA" id="ARBA00047272"/>
    </source>
</evidence>
<evidence type="ECO:0000256" key="11">
    <source>
        <dbReference type="ARBA" id="ARBA00022527"/>
    </source>
</evidence>
<feature type="region of interest" description="Disordered" evidence="41">
    <location>
        <begin position="540"/>
        <end position="563"/>
    </location>
</feature>
<keyword evidence="46" id="KW-1185">Reference proteome</keyword>
<evidence type="ECO:0000256" key="5">
    <source>
        <dbReference type="ARBA" id="ARBA00004370"/>
    </source>
</evidence>
<feature type="compositionally biased region" description="Low complexity" evidence="41">
    <location>
        <begin position="543"/>
        <end position="555"/>
    </location>
</feature>
<evidence type="ECO:0000256" key="2">
    <source>
        <dbReference type="ARBA" id="ARBA00004214"/>
    </source>
</evidence>
<feature type="coiled-coil region" evidence="40">
    <location>
        <begin position="59"/>
        <end position="116"/>
    </location>
</feature>
<feature type="domain" description="REM-1" evidence="44">
    <location>
        <begin position="131"/>
        <end position="212"/>
    </location>
</feature>
<dbReference type="GO" id="GO:0004697">
    <property type="term" value="F:diacylglycerol-dependent serine/threonine kinase activity"/>
    <property type="evidence" value="ECO:0007669"/>
    <property type="project" value="UniProtKB-EC"/>
</dbReference>
<organism evidence="45 46">
    <name type="scientific">Anolis carolinensis</name>
    <name type="common">Green anole</name>
    <name type="synonym">American chameleon</name>
    <dbReference type="NCBI Taxonomy" id="28377"/>
    <lineage>
        <taxon>Eukaryota</taxon>
        <taxon>Metazoa</taxon>
        <taxon>Chordata</taxon>
        <taxon>Craniata</taxon>
        <taxon>Vertebrata</taxon>
        <taxon>Euteleostomi</taxon>
        <taxon>Lepidosauria</taxon>
        <taxon>Squamata</taxon>
        <taxon>Bifurcata</taxon>
        <taxon>Unidentata</taxon>
        <taxon>Episquamata</taxon>
        <taxon>Toxicofera</taxon>
        <taxon>Iguania</taxon>
        <taxon>Dactyloidae</taxon>
        <taxon>Anolis</taxon>
    </lineage>
</organism>
<dbReference type="GeneTree" id="ENSGT00940000154339"/>
<dbReference type="Ensembl" id="ENSACAT00000053220.1">
    <property type="protein sequence ID" value="ENSACAP00000033939.1"/>
    <property type="gene ID" value="ENSACAG00000001417.4"/>
</dbReference>
<dbReference type="PROSITE" id="PS50011">
    <property type="entry name" value="PROTEIN_KINASE_DOM"/>
    <property type="match status" value="1"/>
</dbReference>
<reference evidence="45 46" key="1">
    <citation type="submission" date="2009-12" db="EMBL/GenBank/DDBJ databases">
        <title>The Genome Sequence of Anolis carolinensis (Green Anole Lizard).</title>
        <authorList>
            <consortium name="The Genome Sequencing Platform"/>
            <person name="Di Palma F."/>
            <person name="Alfoldi J."/>
            <person name="Heiman D."/>
            <person name="Young S."/>
            <person name="Grabherr M."/>
            <person name="Johnson J."/>
            <person name="Lander E.S."/>
            <person name="Lindblad-Toh K."/>
        </authorList>
    </citation>
    <scope>NUCLEOTIDE SEQUENCE [LARGE SCALE GENOMIC DNA]</scope>
    <source>
        <strain evidence="45 46">JBL SC #1</strain>
    </source>
</reference>
<dbReference type="PROSITE" id="PS00108">
    <property type="entry name" value="PROTEIN_KINASE_ST"/>
    <property type="match status" value="1"/>
</dbReference>
<evidence type="ECO:0000256" key="4">
    <source>
        <dbReference type="ARBA" id="ARBA00004282"/>
    </source>
</evidence>
<evidence type="ECO:0000259" key="44">
    <source>
        <dbReference type="PROSITE" id="PS51860"/>
    </source>
</evidence>
<evidence type="ECO:0000256" key="18">
    <source>
        <dbReference type="ARBA" id="ARBA00022777"/>
    </source>
</evidence>
<feature type="region of interest" description="Disordered" evidence="41">
    <location>
        <begin position="358"/>
        <end position="382"/>
    </location>
</feature>
<evidence type="ECO:0000256" key="7">
    <source>
        <dbReference type="ARBA" id="ARBA00004626"/>
    </source>
</evidence>
<dbReference type="CDD" id="cd11635">
    <property type="entry name" value="HR1_PKN2_3"/>
    <property type="match status" value="1"/>
</dbReference>
<keyword evidence="28" id="KW-0206">Cytoskeleton</keyword>
<dbReference type="SUPFAM" id="SSF46585">
    <property type="entry name" value="HR1 repeat"/>
    <property type="match status" value="3"/>
</dbReference>
<dbReference type="GO" id="GO:0031267">
    <property type="term" value="F:small GTPase binding"/>
    <property type="evidence" value="ECO:0007669"/>
    <property type="project" value="InterPro"/>
</dbReference>
<keyword evidence="30" id="KW-0966">Cell projection</keyword>
<evidence type="ECO:0000313" key="46">
    <source>
        <dbReference type="Proteomes" id="UP000001646"/>
    </source>
</evidence>
<keyword evidence="15" id="KW-0053">Apoptosis</keyword>
<keyword evidence="21" id="KW-0130">Cell adhesion</keyword>
<reference evidence="45" key="3">
    <citation type="submission" date="2025-09" db="UniProtKB">
        <authorList>
            <consortium name="Ensembl"/>
        </authorList>
    </citation>
    <scope>IDENTIFICATION</scope>
</reference>
<dbReference type="InParanoid" id="A0A803TFE9"/>
<evidence type="ECO:0000256" key="16">
    <source>
        <dbReference type="ARBA" id="ARBA00022737"/>
    </source>
</evidence>
<keyword evidence="17 39" id="KW-0547">Nucleotide-binding</keyword>
<proteinExistence type="inferred from homology"/>
<comment type="subcellular location">
    <subcellularLocation>
        <location evidence="4">Cell junction</location>
    </subcellularLocation>
    <subcellularLocation>
        <location evidence="6">Cell projection</location>
        <location evidence="6">Lamellipodium</location>
    </subcellularLocation>
    <subcellularLocation>
        <location evidence="7">Cleavage furrow</location>
    </subcellularLocation>
    <subcellularLocation>
        <location evidence="3">Cytoplasm</location>
        <location evidence="3">Cytoskeleton</location>
    </subcellularLocation>
    <subcellularLocation>
        <location evidence="5">Membrane</location>
    </subcellularLocation>
    <subcellularLocation>
        <location evidence="2">Midbody</location>
    </subcellularLocation>
    <subcellularLocation>
        <location evidence="1">Nucleus</location>
    </subcellularLocation>
</comment>
<dbReference type="InterPro" id="IPR008271">
    <property type="entry name" value="Ser/Thr_kinase_AS"/>
</dbReference>
<evidence type="ECO:0000256" key="35">
    <source>
        <dbReference type="ARBA" id="ARBA00075878"/>
    </source>
</evidence>
<dbReference type="GO" id="GO:0004674">
    <property type="term" value="F:protein serine/threonine kinase activity"/>
    <property type="evidence" value="ECO:0000318"/>
    <property type="project" value="GO_Central"/>
</dbReference>
<dbReference type="SMART" id="SM00220">
    <property type="entry name" value="S_TKc"/>
    <property type="match status" value="1"/>
</dbReference>
<feature type="domain" description="REM-1" evidence="44">
    <location>
        <begin position="213"/>
        <end position="293"/>
    </location>
</feature>
<evidence type="ECO:0000256" key="39">
    <source>
        <dbReference type="PROSITE-ProRule" id="PRU10141"/>
    </source>
</evidence>
<evidence type="ECO:0000313" key="45">
    <source>
        <dbReference type="Ensembl" id="ENSACAP00000033939.1"/>
    </source>
</evidence>
<evidence type="ECO:0000256" key="12">
    <source>
        <dbReference type="ARBA" id="ARBA00022553"/>
    </source>
</evidence>
<dbReference type="GO" id="GO:0043297">
    <property type="term" value="P:apical junction assembly"/>
    <property type="evidence" value="ECO:0007669"/>
    <property type="project" value="Ensembl"/>
</dbReference>
<dbReference type="Proteomes" id="UP000001646">
    <property type="component" value="Chromosome 4"/>
</dbReference>
<dbReference type="GO" id="GO:0007155">
    <property type="term" value="P:cell adhesion"/>
    <property type="evidence" value="ECO:0007669"/>
    <property type="project" value="UniProtKB-KW"/>
</dbReference>
<dbReference type="GO" id="GO:0048471">
    <property type="term" value="C:perinuclear region of cytoplasm"/>
    <property type="evidence" value="ECO:0007669"/>
    <property type="project" value="Ensembl"/>
</dbReference>
<dbReference type="FunFam" id="1.10.287.160:FF:000002">
    <property type="entry name" value="Putative serine/threonine-protein kinase N2"/>
    <property type="match status" value="1"/>
</dbReference>
<dbReference type="FunFam" id="1.10.510.10:FF:000038">
    <property type="entry name" value="serine/threonine-protein kinase N2 isoform X1"/>
    <property type="match status" value="1"/>
</dbReference>
<evidence type="ECO:0000256" key="13">
    <source>
        <dbReference type="ARBA" id="ARBA00022618"/>
    </source>
</evidence>
<keyword evidence="22" id="KW-0965">Cell junction</keyword>
<evidence type="ECO:0000256" key="8">
    <source>
        <dbReference type="ARBA" id="ARBA00005490"/>
    </source>
</evidence>
<dbReference type="InterPro" id="IPR035892">
    <property type="entry name" value="C2_domain_sf"/>
</dbReference>
<keyword evidence="20 39" id="KW-0067">ATP-binding</keyword>
<dbReference type="Bgee" id="ENSACAG00000001417">
    <property type="expression patterns" value="Expressed in hindlimb bud and 13 other cell types or tissues"/>
</dbReference>
<dbReference type="GO" id="GO:0030030">
    <property type="term" value="P:cell projection organization"/>
    <property type="evidence" value="ECO:0007669"/>
    <property type="project" value="UniProtKB-KW"/>
</dbReference>
<dbReference type="FunFam" id="1.10.287.160:FF:000001">
    <property type="entry name" value="Putative serine/threonine-protein kinase N2"/>
    <property type="match status" value="1"/>
</dbReference>
<dbReference type="GO" id="GO:0070063">
    <property type="term" value="F:RNA polymerase binding"/>
    <property type="evidence" value="ECO:0007669"/>
    <property type="project" value="Ensembl"/>
</dbReference>
<dbReference type="PANTHER" id="PTHR24351">
    <property type="entry name" value="RIBOSOMAL PROTEIN S6 KINASE"/>
    <property type="match status" value="1"/>
</dbReference>
<dbReference type="SMART" id="SM00239">
    <property type="entry name" value="C2"/>
    <property type="match status" value="1"/>
</dbReference>
<evidence type="ECO:0000256" key="41">
    <source>
        <dbReference type="SAM" id="MobiDB-lite"/>
    </source>
</evidence>
<feature type="binding site" evidence="39">
    <location>
        <position position="693"/>
    </location>
    <ligand>
        <name>ATP</name>
        <dbReference type="ChEBI" id="CHEBI:30616"/>
    </ligand>
</feature>
<evidence type="ECO:0000256" key="30">
    <source>
        <dbReference type="ARBA" id="ARBA00023273"/>
    </source>
</evidence>
<evidence type="ECO:0000256" key="22">
    <source>
        <dbReference type="ARBA" id="ARBA00022949"/>
    </source>
</evidence>
<evidence type="ECO:0000256" key="25">
    <source>
        <dbReference type="ARBA" id="ARBA00023054"/>
    </source>
</evidence>
<dbReference type="FunFam" id="3.30.200.20:FF:000478">
    <property type="entry name" value="Serine/threonine-protein kinase N2"/>
    <property type="match status" value="1"/>
</dbReference>
<dbReference type="Pfam" id="PF00069">
    <property type="entry name" value="Pkinase"/>
    <property type="match status" value="1"/>
</dbReference>
<name>A0A803TFE9_ANOCA</name>
<keyword evidence="14" id="KW-0808">Transferase</keyword>
<keyword evidence="24" id="KW-0805">Transcription regulation</keyword>
<dbReference type="GO" id="GO:0045111">
    <property type="term" value="C:intermediate filament cytoskeleton"/>
    <property type="evidence" value="ECO:0007669"/>
    <property type="project" value="Ensembl"/>
</dbReference>
<dbReference type="InterPro" id="IPR011072">
    <property type="entry name" value="HR1_rho-bd"/>
</dbReference>
<evidence type="ECO:0000256" key="14">
    <source>
        <dbReference type="ARBA" id="ARBA00022679"/>
    </source>
</evidence>
<gene>
    <name evidence="45" type="primary">PKN2</name>
</gene>
<dbReference type="Pfam" id="PF00433">
    <property type="entry name" value="Pkinase_C"/>
    <property type="match status" value="1"/>
</dbReference>
<dbReference type="InterPro" id="IPR037313">
    <property type="entry name" value="PKN_HR1_1"/>
</dbReference>
<dbReference type="GO" id="GO:0005524">
    <property type="term" value="F:ATP binding"/>
    <property type="evidence" value="ECO:0007669"/>
    <property type="project" value="UniProtKB-UniRule"/>
</dbReference>
<evidence type="ECO:0000259" key="43">
    <source>
        <dbReference type="PROSITE" id="PS51285"/>
    </source>
</evidence>
<dbReference type="GO" id="GO:0016604">
    <property type="term" value="C:nuclear body"/>
    <property type="evidence" value="ECO:0007669"/>
    <property type="project" value="Ensembl"/>
</dbReference>